<feature type="transmembrane region" description="Helical" evidence="7">
    <location>
        <begin position="76"/>
        <end position="99"/>
    </location>
</feature>
<reference evidence="9 10" key="1">
    <citation type="submission" date="2024-09" db="EMBL/GenBank/DDBJ databases">
        <authorList>
            <person name="Ruan L."/>
        </authorList>
    </citation>
    <scope>NUCLEOTIDE SEQUENCE [LARGE SCALE GENOMIC DNA]</scope>
    <source>
        <strain evidence="9 10">D33</strain>
    </source>
</reference>
<feature type="transmembrane region" description="Helical" evidence="7">
    <location>
        <begin position="12"/>
        <end position="33"/>
    </location>
</feature>
<keyword evidence="3" id="KW-0813">Transport</keyword>
<feature type="domain" description="Major facilitator superfamily (MFS) profile" evidence="8">
    <location>
        <begin position="10"/>
        <end position="394"/>
    </location>
</feature>
<evidence type="ECO:0000256" key="1">
    <source>
        <dbReference type="ARBA" id="ARBA00004651"/>
    </source>
</evidence>
<dbReference type="InterPro" id="IPR020846">
    <property type="entry name" value="MFS_dom"/>
</dbReference>
<proteinExistence type="inferred from homology"/>
<organism evidence="9 10">
    <name type="scientific">Paenibacillus terreus</name>
    <dbReference type="NCBI Taxonomy" id="1387834"/>
    <lineage>
        <taxon>Bacteria</taxon>
        <taxon>Bacillati</taxon>
        <taxon>Bacillota</taxon>
        <taxon>Bacilli</taxon>
        <taxon>Bacillales</taxon>
        <taxon>Paenibacillaceae</taxon>
        <taxon>Paenibacillus</taxon>
    </lineage>
</organism>
<evidence type="ECO:0000256" key="2">
    <source>
        <dbReference type="ARBA" id="ARBA00007520"/>
    </source>
</evidence>
<dbReference type="InterPro" id="IPR036259">
    <property type="entry name" value="MFS_trans_sf"/>
</dbReference>
<evidence type="ECO:0000259" key="8">
    <source>
        <dbReference type="PROSITE" id="PS50850"/>
    </source>
</evidence>
<dbReference type="EMBL" id="JBHILM010000018">
    <property type="protein sequence ID" value="MFB5682536.1"/>
    <property type="molecule type" value="Genomic_DNA"/>
</dbReference>
<keyword evidence="4 7" id="KW-0812">Transmembrane</keyword>
<dbReference type="Proteomes" id="UP001580407">
    <property type="component" value="Unassembled WGS sequence"/>
</dbReference>
<evidence type="ECO:0000256" key="7">
    <source>
        <dbReference type="SAM" id="Phobius"/>
    </source>
</evidence>
<keyword evidence="10" id="KW-1185">Reference proteome</keyword>
<feature type="transmembrane region" description="Helical" evidence="7">
    <location>
        <begin position="307"/>
        <end position="326"/>
    </location>
</feature>
<feature type="transmembrane region" description="Helical" evidence="7">
    <location>
        <begin position="217"/>
        <end position="241"/>
    </location>
</feature>
<dbReference type="SUPFAM" id="SSF103473">
    <property type="entry name" value="MFS general substrate transporter"/>
    <property type="match status" value="1"/>
</dbReference>
<dbReference type="PANTHER" id="PTHR23504:SF115">
    <property type="entry name" value="MULTIDRUG RESISTANCE PROTEIN 2"/>
    <property type="match status" value="1"/>
</dbReference>
<feature type="transmembrane region" description="Helical" evidence="7">
    <location>
        <begin position="347"/>
        <end position="364"/>
    </location>
</feature>
<name>A0ABV5BA08_9BACL</name>
<keyword evidence="6 7" id="KW-0472">Membrane</keyword>
<feature type="transmembrane region" description="Helical" evidence="7">
    <location>
        <begin position="105"/>
        <end position="123"/>
    </location>
</feature>
<comment type="caution">
    <text evidence="9">The sequence shown here is derived from an EMBL/GenBank/DDBJ whole genome shotgun (WGS) entry which is preliminary data.</text>
</comment>
<sequence>MSATKLGNGPLIILMVNMFIAMLGIGLIIPVLPEFMGMLGGSGEAGGYLVAVFGLTQFIFSPIGGEWSDKYGRKKLIILGLIIMTASSVIFALGTSMWMLYVSRLIGGIGAAFLIPPMMAYIADITTLETRGKGMGLLGSAMSLGFVIGPGVGGLLADISVRAPFYVSAGVSLVATLVSLFFLPETLSLEDQQRHRNTMLKRENVIKQFALSFRKPYFALLIMIFTLTFGLSHFETMFPFFVTGKFHYDEQDIALVITIGALIGTVIQAVAIGPVLSRFGEKAVITVSFLFSAISLVLMLFSGNFYYVLGVALIFFTATALLRPAINTALSKMAGDEQGVAAGMNNAYMSIGNIVGPALAGTLFDVHINLPYIFGAAILMLSLVLAVNWKAGRRTEPAV</sequence>
<evidence type="ECO:0000313" key="10">
    <source>
        <dbReference type="Proteomes" id="UP001580407"/>
    </source>
</evidence>
<feature type="transmembrane region" description="Helical" evidence="7">
    <location>
        <begin position="370"/>
        <end position="389"/>
    </location>
</feature>
<dbReference type="InterPro" id="IPR011701">
    <property type="entry name" value="MFS"/>
</dbReference>
<feature type="transmembrane region" description="Helical" evidence="7">
    <location>
        <begin position="45"/>
        <end position="64"/>
    </location>
</feature>
<evidence type="ECO:0000313" key="9">
    <source>
        <dbReference type="EMBL" id="MFB5682536.1"/>
    </source>
</evidence>
<comment type="similarity">
    <text evidence="2">Belongs to the major facilitator superfamily. TCR/Tet family.</text>
</comment>
<feature type="transmembrane region" description="Helical" evidence="7">
    <location>
        <begin position="283"/>
        <end position="301"/>
    </location>
</feature>
<accession>A0ABV5BA08</accession>
<dbReference type="PROSITE" id="PS50850">
    <property type="entry name" value="MFS"/>
    <property type="match status" value="1"/>
</dbReference>
<feature type="transmembrane region" description="Helical" evidence="7">
    <location>
        <begin position="253"/>
        <end position="276"/>
    </location>
</feature>
<dbReference type="Pfam" id="PF07690">
    <property type="entry name" value="MFS_1"/>
    <property type="match status" value="1"/>
</dbReference>
<feature type="transmembrane region" description="Helical" evidence="7">
    <location>
        <begin position="163"/>
        <end position="183"/>
    </location>
</feature>
<dbReference type="CDD" id="cd17325">
    <property type="entry name" value="MFS_MdtG_SLC18_like"/>
    <property type="match status" value="1"/>
</dbReference>
<gene>
    <name evidence="9" type="ORF">ACE3NQ_16540</name>
</gene>
<comment type="subcellular location">
    <subcellularLocation>
        <location evidence="1">Cell membrane</location>
        <topology evidence="1">Multi-pass membrane protein</topology>
    </subcellularLocation>
</comment>
<dbReference type="PANTHER" id="PTHR23504">
    <property type="entry name" value="MAJOR FACILITATOR SUPERFAMILY DOMAIN-CONTAINING PROTEIN 10"/>
    <property type="match status" value="1"/>
</dbReference>
<dbReference type="RefSeq" id="WP_375526294.1">
    <property type="nucleotide sequence ID" value="NZ_JBHILM010000018.1"/>
</dbReference>
<dbReference type="Gene3D" id="1.20.1250.20">
    <property type="entry name" value="MFS general substrate transporter like domains"/>
    <property type="match status" value="1"/>
</dbReference>
<feature type="transmembrane region" description="Helical" evidence="7">
    <location>
        <begin position="135"/>
        <end position="157"/>
    </location>
</feature>
<protein>
    <submittedName>
        <fullName evidence="9">MFS transporter</fullName>
    </submittedName>
</protein>
<evidence type="ECO:0000256" key="5">
    <source>
        <dbReference type="ARBA" id="ARBA00022989"/>
    </source>
</evidence>
<dbReference type="PRINTS" id="PR01035">
    <property type="entry name" value="TCRTETA"/>
</dbReference>
<dbReference type="InterPro" id="IPR001958">
    <property type="entry name" value="Tet-R_TetA/multi-R_MdtG-like"/>
</dbReference>
<keyword evidence="5 7" id="KW-1133">Transmembrane helix</keyword>
<evidence type="ECO:0000256" key="4">
    <source>
        <dbReference type="ARBA" id="ARBA00022692"/>
    </source>
</evidence>
<dbReference type="InterPro" id="IPR005829">
    <property type="entry name" value="Sugar_transporter_CS"/>
</dbReference>
<dbReference type="PROSITE" id="PS00216">
    <property type="entry name" value="SUGAR_TRANSPORT_1"/>
    <property type="match status" value="1"/>
</dbReference>
<evidence type="ECO:0000256" key="6">
    <source>
        <dbReference type="ARBA" id="ARBA00023136"/>
    </source>
</evidence>
<evidence type="ECO:0000256" key="3">
    <source>
        <dbReference type="ARBA" id="ARBA00022448"/>
    </source>
</evidence>